<protein>
    <submittedName>
        <fullName evidence="1">Uncharacterized protein</fullName>
    </submittedName>
</protein>
<dbReference type="EMBL" id="CP016793">
    <property type="protein sequence ID" value="ANZ39392.1"/>
    <property type="molecule type" value="Genomic_DNA"/>
</dbReference>
<keyword evidence="2" id="KW-1185">Reference proteome</keyword>
<evidence type="ECO:0000313" key="1">
    <source>
        <dbReference type="EMBL" id="ANZ39392.1"/>
    </source>
</evidence>
<dbReference type="STRING" id="1586287.BBK82_28425"/>
<dbReference type="SUPFAM" id="SSF82171">
    <property type="entry name" value="DPP6 N-terminal domain-like"/>
    <property type="match status" value="1"/>
</dbReference>
<gene>
    <name evidence="1" type="ORF">BBK82_28425</name>
</gene>
<dbReference type="KEGG" id="led:BBK82_28425"/>
<proteinExistence type="predicted"/>
<organism evidence="1 2">
    <name type="scientific">Lentzea guizhouensis</name>
    <dbReference type="NCBI Taxonomy" id="1586287"/>
    <lineage>
        <taxon>Bacteria</taxon>
        <taxon>Bacillati</taxon>
        <taxon>Actinomycetota</taxon>
        <taxon>Actinomycetes</taxon>
        <taxon>Pseudonocardiales</taxon>
        <taxon>Pseudonocardiaceae</taxon>
        <taxon>Lentzea</taxon>
    </lineage>
</organism>
<sequence length="362" mass="38323">MAAAALCAVTATPVQAVEPYSESPATAKAVKSGNGYDVVVGGAKRATVKVTDPAYSVRTTSSADGELAAVITDFDGTHGARLQTVDRYGKTRHIASGAITSAVFHGTELAYVSANDVHVGGKVIGRLPGRAPELLGFTSDGTGLLAVQHPDVQTDETYVGTLSRVDLKTGAVKPLIASDKTTLYRDFKLVDVNGERHVSYIKNNEIYRCGSDDPQWLGLATEHGETKQLIGETKHHYRSAVWSSDGAKVAYELMGCVTDKKLGPGQLDAVSGVYVQDLATKKADRVVDGLSFTHALSGVDDGTAVIGSPERGYRKASGETAAVLDSRQVTAMGRINRAEFIHQLWDTRDDFHGGSSCGPTAR</sequence>
<reference evidence="1 2" key="1">
    <citation type="submission" date="2016-07" db="EMBL/GenBank/DDBJ databases">
        <title>Complete genome sequence of the Lentzea guizhouensis DHS C013.</title>
        <authorList>
            <person name="Cao C."/>
        </authorList>
    </citation>
    <scope>NUCLEOTIDE SEQUENCE [LARGE SCALE GENOMIC DNA]</scope>
    <source>
        <strain evidence="1 2">DHS C013</strain>
    </source>
</reference>
<evidence type="ECO:0000313" key="2">
    <source>
        <dbReference type="Proteomes" id="UP000093053"/>
    </source>
</evidence>
<name>A0A1B2HNS2_9PSEU</name>
<accession>A0A1B2HNS2</accession>
<dbReference type="AlphaFoldDB" id="A0A1B2HNS2"/>
<dbReference type="Proteomes" id="UP000093053">
    <property type="component" value="Chromosome"/>
</dbReference>